<dbReference type="GO" id="GO:0003723">
    <property type="term" value="F:RNA binding"/>
    <property type="evidence" value="ECO:0007669"/>
    <property type="project" value="UniProtKB-UniRule"/>
</dbReference>
<feature type="compositionally biased region" description="Basic and acidic residues" evidence="3">
    <location>
        <begin position="287"/>
        <end position="313"/>
    </location>
</feature>
<evidence type="ECO:0000256" key="2">
    <source>
        <dbReference type="PROSITE-ProRule" id="PRU00176"/>
    </source>
</evidence>
<feature type="compositionally biased region" description="Low complexity" evidence="3">
    <location>
        <begin position="373"/>
        <end position="383"/>
    </location>
</feature>
<protein>
    <recommendedName>
        <fullName evidence="4">RRM domain-containing protein</fullName>
    </recommendedName>
</protein>
<dbReference type="EMBL" id="JAMYWD010000003">
    <property type="protein sequence ID" value="KAJ4976669.1"/>
    <property type="molecule type" value="Genomic_DNA"/>
</dbReference>
<dbReference type="SUPFAM" id="SSF54928">
    <property type="entry name" value="RNA-binding domain, RBD"/>
    <property type="match status" value="1"/>
</dbReference>
<organism evidence="5 6">
    <name type="scientific">Protea cynaroides</name>
    <dbReference type="NCBI Taxonomy" id="273540"/>
    <lineage>
        <taxon>Eukaryota</taxon>
        <taxon>Viridiplantae</taxon>
        <taxon>Streptophyta</taxon>
        <taxon>Embryophyta</taxon>
        <taxon>Tracheophyta</taxon>
        <taxon>Spermatophyta</taxon>
        <taxon>Magnoliopsida</taxon>
        <taxon>Proteales</taxon>
        <taxon>Proteaceae</taxon>
        <taxon>Protea</taxon>
    </lineage>
</organism>
<dbReference type="Gene3D" id="3.30.70.330">
    <property type="match status" value="1"/>
</dbReference>
<keyword evidence="1 2" id="KW-0694">RNA-binding</keyword>
<feature type="domain" description="RRM" evidence="4">
    <location>
        <begin position="530"/>
        <end position="608"/>
    </location>
</feature>
<dbReference type="InterPro" id="IPR000504">
    <property type="entry name" value="RRM_dom"/>
</dbReference>
<comment type="caution">
    <text evidence="5">The sequence shown here is derived from an EMBL/GenBank/DDBJ whole genome shotgun (WGS) entry which is preliminary data.</text>
</comment>
<feature type="compositionally biased region" description="Basic and acidic residues" evidence="3">
    <location>
        <begin position="323"/>
        <end position="336"/>
    </location>
</feature>
<feature type="compositionally biased region" description="Polar residues" evidence="3">
    <location>
        <begin position="343"/>
        <end position="357"/>
    </location>
</feature>
<feature type="compositionally biased region" description="Basic residues" evidence="3">
    <location>
        <begin position="436"/>
        <end position="448"/>
    </location>
</feature>
<dbReference type="FunFam" id="3.30.70.330:FF:000535">
    <property type="entry name" value="Serine/arginine-rich splicing factor SR45a"/>
    <property type="match status" value="1"/>
</dbReference>
<dbReference type="AlphaFoldDB" id="A0A9Q0KU65"/>
<feature type="compositionally biased region" description="Basic and acidic residues" evidence="3">
    <location>
        <begin position="269"/>
        <end position="280"/>
    </location>
</feature>
<feature type="compositionally biased region" description="Basic and acidic residues" evidence="3">
    <location>
        <begin position="457"/>
        <end position="482"/>
    </location>
</feature>
<dbReference type="InterPro" id="IPR035979">
    <property type="entry name" value="RBD_domain_sf"/>
</dbReference>
<proteinExistence type="predicted"/>
<feature type="compositionally biased region" description="Basic residues" evidence="3">
    <location>
        <begin position="483"/>
        <end position="514"/>
    </location>
</feature>
<accession>A0A9Q0KU65</accession>
<reference evidence="5" key="1">
    <citation type="journal article" date="2023" name="Plant J.">
        <title>The genome of the king protea, Protea cynaroides.</title>
        <authorList>
            <person name="Chang J."/>
            <person name="Duong T.A."/>
            <person name="Schoeman C."/>
            <person name="Ma X."/>
            <person name="Roodt D."/>
            <person name="Barker N."/>
            <person name="Li Z."/>
            <person name="Van de Peer Y."/>
            <person name="Mizrachi E."/>
        </authorList>
    </citation>
    <scope>NUCLEOTIDE SEQUENCE</scope>
    <source>
        <tissue evidence="5">Young leaves</tissue>
    </source>
</reference>
<feature type="compositionally biased region" description="Polar residues" evidence="3">
    <location>
        <begin position="403"/>
        <end position="418"/>
    </location>
</feature>
<feature type="compositionally biased region" description="Basic and acidic residues" evidence="3">
    <location>
        <begin position="419"/>
        <end position="435"/>
    </location>
</feature>
<evidence type="ECO:0000259" key="4">
    <source>
        <dbReference type="PROSITE" id="PS50102"/>
    </source>
</evidence>
<dbReference type="SMART" id="SM00360">
    <property type="entry name" value="RRM"/>
    <property type="match status" value="1"/>
</dbReference>
<dbReference type="InterPro" id="IPR012677">
    <property type="entry name" value="Nucleotide-bd_a/b_plait_sf"/>
</dbReference>
<gene>
    <name evidence="5" type="ORF">NE237_001775</name>
</gene>
<sequence length="708" mass="80795">MSDIDAVIPDGDYLSTKSLSPENPFSNICPTLLSSSAINDLDKPRDKSPSAIRCNVSCKPSKQWFMVGMDLSSPDKRLEELNDAQKADGSFSVGKLDLNLAVNKEEGTEAYGHETGAWDDTAPVYLNQKRQHGSPLSPDGIRREESDAFCLESSLSGRTEFDHDEVGEKSFVHDAEGLQSPLKNKHYQGEIGALSDSPSGKSSSPDESEMFQDEKRIEETHHLWESSRTVDSNYQEEEDMEKINIEPSQRYSPLHDEKRMDYSGILSKDSPHEKTESIHDEVDEGASDYHARKLFSPEKMHDNIDKTRREDFYRSSNSPPENGKMEQLHSDLHIESPKITPKRSVSSGRQISVSPESSPYIEKSLRRKPSPPQSDQDPSYSPRSYRKRRAPSLEKLGGDSKRVTSQGNLSPSGQTSISLERRSRQDSQRRGDTSPRRHTLPSGHRRHERSMLRSPVRRRDSSSGYKRDLCDRSRSKSPSTRDHYRRSPRRRYSPRRRSPPSRYHSRRHSPRRRPWSPPPNRNPGVGRPGNNLFVAGFSFVTTERDLERKFSRFGRVRDVRIVRDKRSGDSRGFGFLSLERDEDADAAIRALDQTEWNGRIVLVEKSKTPIHDNGSSAVRNESSMPYFVPENLYLEFLVPGNSGLEHDFTICHFQLIILEYVSIYFQWFTSNSDCFGVCVPCQCLLLGFQPYCLTRLDQSTVNIWPYDI</sequence>
<evidence type="ECO:0000313" key="6">
    <source>
        <dbReference type="Proteomes" id="UP001141806"/>
    </source>
</evidence>
<evidence type="ECO:0000256" key="3">
    <source>
        <dbReference type="SAM" id="MobiDB-lite"/>
    </source>
</evidence>
<feature type="compositionally biased region" description="Low complexity" evidence="3">
    <location>
        <begin position="195"/>
        <end position="205"/>
    </location>
</feature>
<keyword evidence="6" id="KW-1185">Reference proteome</keyword>
<dbReference type="InterPro" id="IPR052462">
    <property type="entry name" value="SLIRP/GR-RBP-like"/>
</dbReference>
<name>A0A9Q0KU65_9MAGN</name>
<dbReference type="OrthoDB" id="439808at2759"/>
<dbReference type="PROSITE" id="PS50102">
    <property type="entry name" value="RRM"/>
    <property type="match status" value="1"/>
</dbReference>
<evidence type="ECO:0000313" key="5">
    <source>
        <dbReference type="EMBL" id="KAJ4976669.1"/>
    </source>
</evidence>
<feature type="compositionally biased region" description="Basic and acidic residues" evidence="3">
    <location>
        <begin position="212"/>
        <end position="225"/>
    </location>
</feature>
<dbReference type="PANTHER" id="PTHR48027">
    <property type="entry name" value="HETEROGENEOUS NUCLEAR RIBONUCLEOPROTEIN 87F-RELATED"/>
    <property type="match status" value="1"/>
</dbReference>
<dbReference type="Proteomes" id="UP001141806">
    <property type="component" value="Unassembled WGS sequence"/>
</dbReference>
<dbReference type="Pfam" id="PF00076">
    <property type="entry name" value="RRM_1"/>
    <property type="match status" value="1"/>
</dbReference>
<evidence type="ECO:0000256" key="1">
    <source>
        <dbReference type="ARBA" id="ARBA00022884"/>
    </source>
</evidence>
<feature type="region of interest" description="Disordered" evidence="3">
    <location>
        <begin position="171"/>
        <end position="530"/>
    </location>
</feature>